<dbReference type="Proteomes" id="UP000072904">
    <property type="component" value="Chromosome 14"/>
</dbReference>
<dbReference type="SUPFAM" id="SSF69695">
    <property type="entry name" value="SRP19"/>
    <property type="match status" value="1"/>
</dbReference>
<dbReference type="AlphaFoldDB" id="A0A077YD54"/>
<feature type="compositionally biased region" description="Basic residues" evidence="5">
    <location>
        <begin position="126"/>
        <end position="160"/>
    </location>
</feature>
<dbReference type="VEuPathDB" id="PlasmoDB:Py17XNL_001401183"/>
<evidence type="ECO:0000256" key="4">
    <source>
        <dbReference type="ARBA" id="ARBA00023274"/>
    </source>
</evidence>
<keyword evidence="2" id="KW-0963">Cytoplasm</keyword>
<dbReference type="GO" id="GO:0005786">
    <property type="term" value="C:signal recognition particle, endoplasmic reticulum targeting"/>
    <property type="evidence" value="ECO:0007669"/>
    <property type="project" value="UniProtKB-KW"/>
</dbReference>
<name>A0A077YD54_PLAYE</name>
<proteinExistence type="inferred from homology"/>
<dbReference type="InterPro" id="IPR036521">
    <property type="entry name" value="SRP19-like_sf"/>
</dbReference>
<dbReference type="Gene3D" id="3.30.56.30">
    <property type="entry name" value="Signal recognition particle, SRP19-like subunit"/>
    <property type="match status" value="1"/>
</dbReference>
<evidence type="ECO:0000256" key="1">
    <source>
        <dbReference type="ARBA" id="ARBA00004496"/>
    </source>
</evidence>
<dbReference type="GO" id="GO:0006617">
    <property type="term" value="P:SRP-dependent cotranslational protein targeting to membrane, signal sequence recognition"/>
    <property type="evidence" value="ECO:0007669"/>
    <property type="project" value="TreeGrafter"/>
</dbReference>
<dbReference type="VEuPathDB" id="PlasmoDB:PY17X_1434300"/>
<keyword evidence="3" id="KW-0733">Signal recognition particle</keyword>
<accession>A0A077YD54</accession>
<organism evidence="6 7">
    <name type="scientific">Plasmodium yoelii</name>
    <dbReference type="NCBI Taxonomy" id="5861"/>
    <lineage>
        <taxon>Eukaryota</taxon>
        <taxon>Sar</taxon>
        <taxon>Alveolata</taxon>
        <taxon>Apicomplexa</taxon>
        <taxon>Aconoidasida</taxon>
        <taxon>Haemosporida</taxon>
        <taxon>Plasmodiidae</taxon>
        <taxon>Plasmodium</taxon>
        <taxon>Plasmodium (Vinckeia)</taxon>
    </lineage>
</organism>
<dbReference type="PANTHER" id="PTHR17453:SF0">
    <property type="entry name" value="SIGNAL RECOGNITION PARTICLE 19 KDA PROTEIN"/>
    <property type="match status" value="1"/>
</dbReference>
<evidence type="ECO:0000256" key="5">
    <source>
        <dbReference type="SAM" id="MobiDB-lite"/>
    </source>
</evidence>
<dbReference type="GO" id="GO:0008312">
    <property type="term" value="F:7S RNA binding"/>
    <property type="evidence" value="ECO:0007669"/>
    <property type="project" value="InterPro"/>
</dbReference>
<evidence type="ECO:0000313" key="6">
    <source>
        <dbReference type="EMBL" id="CDU20691.1"/>
    </source>
</evidence>
<sequence length="191" mass="23027">MNRIESVYINDDNNDISRWNIIYPNYLNKKKKIKEGRKININFCVPDPSVHEISLACKELNIPCVIEQNKCYPRDWLVEGRVRIKIPIIENGKTNKFALMRQIGSKLQTIKTNVDYNTSINQNNLTKKKKEKDKDKKKKKKKNKKKKKKKKKRKKKKKKNLSIIKFNNIIPNYNKASKYYHYYYYYNFKDN</sequence>
<gene>
    <name evidence="6" type="ORF">PYYM_1436000</name>
</gene>
<evidence type="ECO:0000256" key="3">
    <source>
        <dbReference type="ARBA" id="ARBA00023135"/>
    </source>
</evidence>
<feature type="region of interest" description="Disordered" evidence="5">
    <location>
        <begin position="121"/>
        <end position="161"/>
    </location>
</feature>
<protein>
    <submittedName>
        <fullName evidence="6">Signal recognition particle subunit SRP19, putative</fullName>
    </submittedName>
</protein>
<dbReference type="InterPro" id="IPR002778">
    <property type="entry name" value="Signal_recog_particle_SRP19"/>
</dbReference>
<dbReference type="VEuPathDB" id="PlasmoDB:PYYM_1436000"/>
<dbReference type="PANTHER" id="PTHR17453">
    <property type="entry name" value="SIGNAL RECOGNITION PARTICLE 19 KD PROTEIN"/>
    <property type="match status" value="1"/>
</dbReference>
<keyword evidence="4" id="KW-0687">Ribonucleoprotein</keyword>
<evidence type="ECO:0000313" key="7">
    <source>
        <dbReference type="Proteomes" id="UP000072904"/>
    </source>
</evidence>
<dbReference type="VEuPathDB" id="PlasmoDB:PY05584"/>
<reference evidence="6 7" key="1">
    <citation type="journal article" date="2014" name="BMC Biol.">
        <title>A comprehensive evaluation of rodent malaria parasite genomes and gene expression.</title>
        <authorList>
            <person name="Otto T.D."/>
            <person name="Bohme U."/>
            <person name="Jackson A.P."/>
            <person name="Hunt M."/>
            <person name="Franke-Fayard B."/>
            <person name="Hoeijmakers W.A."/>
            <person name="Religa A.A."/>
            <person name="Robertson L."/>
            <person name="Sanders M."/>
            <person name="Ogun S.A."/>
            <person name="Cunningham D."/>
            <person name="Erhart A."/>
            <person name="Billker O."/>
            <person name="Khan S.M."/>
            <person name="Stunnenberg H.G."/>
            <person name="Langhorne J."/>
            <person name="Holder A.A."/>
            <person name="Waters A.P."/>
            <person name="Newbold C.I."/>
            <person name="Pain A."/>
            <person name="Berriman M."/>
            <person name="Janse C.J."/>
        </authorList>
    </citation>
    <scope>NUCLEOTIDE SEQUENCE [LARGE SCALE GENOMIC DNA]</scope>
    <source>
        <strain evidence="6 7">YM</strain>
    </source>
</reference>
<comment type="subcellular location">
    <subcellularLocation>
        <location evidence="1">Cytoplasm</location>
    </subcellularLocation>
</comment>
<dbReference type="EMBL" id="LK934642">
    <property type="protein sequence ID" value="CDU20691.1"/>
    <property type="molecule type" value="Genomic_DNA"/>
</dbReference>
<dbReference type="InterPro" id="IPR022938">
    <property type="entry name" value="SRP19_arc-type"/>
</dbReference>
<dbReference type="Pfam" id="PF01922">
    <property type="entry name" value="SRP19"/>
    <property type="match status" value="1"/>
</dbReference>
<dbReference type="HAMAP" id="MF_00305">
    <property type="entry name" value="SRP19"/>
    <property type="match status" value="1"/>
</dbReference>
<evidence type="ECO:0000256" key="2">
    <source>
        <dbReference type="ARBA" id="ARBA00022490"/>
    </source>
</evidence>